<dbReference type="Proteomes" id="UP001500755">
    <property type="component" value="Unassembled WGS sequence"/>
</dbReference>
<dbReference type="NCBIfam" id="TIGR04027">
    <property type="entry name" value="LLM_KPN_01858"/>
    <property type="match status" value="1"/>
</dbReference>
<dbReference type="InterPro" id="IPR050766">
    <property type="entry name" value="Bact_Lucif_Oxidored"/>
</dbReference>
<protein>
    <submittedName>
        <fullName evidence="2">FMN-dependent luciferase-like monooxygenase</fullName>
    </submittedName>
</protein>
<dbReference type="PANTHER" id="PTHR30137">
    <property type="entry name" value="LUCIFERASE-LIKE MONOOXYGENASE"/>
    <property type="match status" value="1"/>
</dbReference>
<keyword evidence="3" id="KW-1185">Reference proteome</keyword>
<proteinExistence type="predicted"/>
<dbReference type="InterPro" id="IPR011251">
    <property type="entry name" value="Luciferase-like_dom"/>
</dbReference>
<dbReference type="SUPFAM" id="SSF51679">
    <property type="entry name" value="Bacterial luciferase-like"/>
    <property type="match status" value="1"/>
</dbReference>
<evidence type="ECO:0000313" key="3">
    <source>
        <dbReference type="Proteomes" id="UP001500755"/>
    </source>
</evidence>
<accession>A0ABP5EJZ0</accession>
<feature type="domain" description="Luciferase-like" evidence="1">
    <location>
        <begin position="11"/>
        <end position="220"/>
    </location>
</feature>
<dbReference type="Pfam" id="PF00296">
    <property type="entry name" value="Bac_luciferase"/>
    <property type="match status" value="1"/>
</dbReference>
<evidence type="ECO:0000259" key="1">
    <source>
        <dbReference type="Pfam" id="PF00296"/>
    </source>
</evidence>
<comment type="caution">
    <text evidence="2">The sequence shown here is derived from an EMBL/GenBank/DDBJ whole genome shotgun (WGS) entry which is preliminary data.</text>
</comment>
<sequence length="361" mass="38312">MRIGFFTRLLEDAPAPDRYRFALDQIARAEDLGFDSAWVAQHHFSGAEGGLPSPLVFLSHAAARTRSIRLGTGIITLPMENPVRLAEDAAVLDVLSGGRLEIGVGSGGNPQSFPAFGTTFEERHPRFDENLRVLRTLFDGHELGTGHRLYPAVSGPTAAEAGGTSSSPASALSARIWQATFSAPGAEKAGAAGDGLMLSRTQPRPDEVASAEALRSGAPGFSLSDIQQPVVDAYTRALPAGATPRILASRTAFAVDPRDRAEVLGRTAAVLRGVAPRLFGFEADELSDEELLLASDTYFGTPDEILERMAQDAILGQATEVSFQVHSVPATHEETLRSLELLGTEVVPVLRSEFTASPVAS</sequence>
<dbReference type="InterPro" id="IPR036661">
    <property type="entry name" value="Luciferase-like_sf"/>
</dbReference>
<dbReference type="Gene3D" id="3.20.20.30">
    <property type="entry name" value="Luciferase-like domain"/>
    <property type="match status" value="1"/>
</dbReference>
<dbReference type="InterPro" id="IPR024003">
    <property type="entry name" value="Luciferase-like_KPN01858"/>
</dbReference>
<dbReference type="EMBL" id="BAAANO010000002">
    <property type="protein sequence ID" value="GAA1997600.1"/>
    <property type="molecule type" value="Genomic_DNA"/>
</dbReference>
<evidence type="ECO:0000313" key="2">
    <source>
        <dbReference type="EMBL" id="GAA1997600.1"/>
    </source>
</evidence>
<dbReference type="RefSeq" id="WP_344305924.1">
    <property type="nucleotide sequence ID" value="NZ_BAAANO010000002.1"/>
</dbReference>
<gene>
    <name evidence="2" type="ORF">GCM10009755_00850</name>
</gene>
<organism evidence="2 3">
    <name type="scientific">Brevibacterium samyangense</name>
    <dbReference type="NCBI Taxonomy" id="366888"/>
    <lineage>
        <taxon>Bacteria</taxon>
        <taxon>Bacillati</taxon>
        <taxon>Actinomycetota</taxon>
        <taxon>Actinomycetes</taxon>
        <taxon>Micrococcales</taxon>
        <taxon>Brevibacteriaceae</taxon>
        <taxon>Brevibacterium</taxon>
    </lineage>
</organism>
<reference evidence="3" key="1">
    <citation type="journal article" date="2019" name="Int. J. Syst. Evol. Microbiol.">
        <title>The Global Catalogue of Microorganisms (GCM) 10K type strain sequencing project: providing services to taxonomists for standard genome sequencing and annotation.</title>
        <authorList>
            <consortium name="The Broad Institute Genomics Platform"/>
            <consortium name="The Broad Institute Genome Sequencing Center for Infectious Disease"/>
            <person name="Wu L."/>
            <person name="Ma J."/>
        </authorList>
    </citation>
    <scope>NUCLEOTIDE SEQUENCE [LARGE SCALE GENOMIC DNA]</scope>
    <source>
        <strain evidence="3">JCM 14546</strain>
    </source>
</reference>
<dbReference type="PANTHER" id="PTHR30137:SF15">
    <property type="entry name" value="BLL6902 PROTEIN"/>
    <property type="match status" value="1"/>
</dbReference>
<name>A0ABP5EJZ0_9MICO</name>